<gene>
    <name evidence="2" type="ORF">GMOD_00006563</name>
</gene>
<reference evidence="2 3" key="1">
    <citation type="journal article" date="2014" name="PLoS ONE">
        <title>De novo Genome Assembly of the Fungal Plant Pathogen Pyrenophora semeniperda.</title>
        <authorList>
            <person name="Soliai M.M."/>
            <person name="Meyer S.E."/>
            <person name="Udall J.A."/>
            <person name="Elzinga D.E."/>
            <person name="Hermansen R.A."/>
            <person name="Bodily P.M."/>
            <person name="Hart A.A."/>
            <person name="Coleman C.E."/>
        </authorList>
    </citation>
    <scope>NUCLEOTIDE SEQUENCE [LARGE SCALE GENOMIC DNA]</scope>
    <source>
        <strain evidence="2 3">CCB06</strain>
        <tissue evidence="2">Mycelium</tissue>
    </source>
</reference>
<dbReference type="AlphaFoldDB" id="A0A3M7MAF7"/>
<accession>A0A3M7MAF7</accession>
<dbReference type="Proteomes" id="UP000265663">
    <property type="component" value="Unassembled WGS sequence"/>
</dbReference>
<keyword evidence="3" id="KW-1185">Reference proteome</keyword>
<proteinExistence type="predicted"/>
<dbReference type="EMBL" id="KE747827">
    <property type="protein sequence ID" value="RMZ71452.1"/>
    <property type="molecule type" value="Genomic_DNA"/>
</dbReference>
<keyword evidence="1" id="KW-0175">Coiled coil</keyword>
<name>A0A3M7MAF7_9PLEO</name>
<evidence type="ECO:0000313" key="3">
    <source>
        <dbReference type="Proteomes" id="UP000265663"/>
    </source>
</evidence>
<protein>
    <submittedName>
        <fullName evidence="2">Uncharacterized protein</fullName>
    </submittedName>
</protein>
<dbReference type="OrthoDB" id="3695680at2759"/>
<sequence>MDQDDTLNDLRKKIEADNLMTTETLPGGKKADFTTFILGAIVNYEMAMRTSRGTYKRAEWEAHQAQGYEKTILDEVESRIQYQEKIFHEREKLLNHLPMSRAVIPVYNALLEEQKRERILIAESSKAIRDRKADLRERTENRIKQADERCTREQDKHKERIERIRYMAKILGVEVEDTAIDGLVDRDFPSLSICWDTATCMNLATEPAISAEEVIDRVEEGNKVQLEMLRHLRKDLGSDIDNMLKGRHDHSGELISLQESILTKPTMVDSAPETSPNLNQEGLVKGLHDEIKICQYGIAEILHQCDKEVKATDSNYQLDIYSLKEMTQKRMAQKVRIETLQQLLGALWETKLPEWDQAWTLAHEEQAHIKEELEGLENQIASGEEKHNRRKNAVDNLLKQRVE</sequence>
<evidence type="ECO:0000256" key="1">
    <source>
        <dbReference type="SAM" id="Coils"/>
    </source>
</evidence>
<organism evidence="2 3">
    <name type="scientific">Pyrenophora seminiperda CCB06</name>
    <dbReference type="NCBI Taxonomy" id="1302712"/>
    <lineage>
        <taxon>Eukaryota</taxon>
        <taxon>Fungi</taxon>
        <taxon>Dikarya</taxon>
        <taxon>Ascomycota</taxon>
        <taxon>Pezizomycotina</taxon>
        <taxon>Dothideomycetes</taxon>
        <taxon>Pleosporomycetidae</taxon>
        <taxon>Pleosporales</taxon>
        <taxon>Pleosporineae</taxon>
        <taxon>Pleosporaceae</taxon>
        <taxon>Pyrenophora</taxon>
    </lineage>
</organism>
<feature type="coiled-coil region" evidence="1">
    <location>
        <begin position="323"/>
        <end position="393"/>
    </location>
</feature>
<feature type="coiled-coil region" evidence="1">
    <location>
        <begin position="129"/>
        <end position="156"/>
    </location>
</feature>
<evidence type="ECO:0000313" key="2">
    <source>
        <dbReference type="EMBL" id="RMZ71452.1"/>
    </source>
</evidence>